<evidence type="ECO:0000256" key="3">
    <source>
        <dbReference type="ARBA" id="ARBA00022679"/>
    </source>
</evidence>
<dbReference type="OrthoDB" id="193931at2759"/>
<name>A0A0L0F9D5_9EUKA</name>
<evidence type="ECO:0000256" key="6">
    <source>
        <dbReference type="ARBA" id="ARBA00022840"/>
    </source>
</evidence>
<evidence type="ECO:0000256" key="4">
    <source>
        <dbReference type="ARBA" id="ARBA00022741"/>
    </source>
</evidence>
<dbReference type="InterPro" id="IPR001772">
    <property type="entry name" value="KA1_dom"/>
</dbReference>
<keyword evidence="2" id="KW-0723">Serine/threonine-protein kinase</keyword>
<reference evidence="11 12" key="1">
    <citation type="submission" date="2011-02" db="EMBL/GenBank/DDBJ databases">
        <title>The Genome Sequence of Sphaeroforma arctica JP610.</title>
        <authorList>
            <consortium name="The Broad Institute Genome Sequencing Platform"/>
            <person name="Russ C."/>
            <person name="Cuomo C."/>
            <person name="Young S.K."/>
            <person name="Zeng Q."/>
            <person name="Gargeya S."/>
            <person name="Alvarado L."/>
            <person name="Berlin A."/>
            <person name="Chapman S.B."/>
            <person name="Chen Z."/>
            <person name="Freedman E."/>
            <person name="Gellesch M."/>
            <person name="Goldberg J."/>
            <person name="Griggs A."/>
            <person name="Gujja S."/>
            <person name="Heilman E."/>
            <person name="Heiman D."/>
            <person name="Howarth C."/>
            <person name="Mehta T."/>
            <person name="Neiman D."/>
            <person name="Pearson M."/>
            <person name="Roberts A."/>
            <person name="Saif S."/>
            <person name="Shea T."/>
            <person name="Shenoy N."/>
            <person name="Sisk P."/>
            <person name="Stolte C."/>
            <person name="Sykes S."/>
            <person name="White J."/>
            <person name="Yandava C."/>
            <person name="Burger G."/>
            <person name="Gray M.W."/>
            <person name="Holland P.W.H."/>
            <person name="King N."/>
            <person name="Lang F.B.F."/>
            <person name="Roger A.J."/>
            <person name="Ruiz-Trillo I."/>
            <person name="Haas B."/>
            <person name="Nusbaum C."/>
            <person name="Birren B."/>
        </authorList>
    </citation>
    <scope>NUCLEOTIDE SEQUENCE [LARGE SCALE GENOMIC DNA]</scope>
    <source>
        <strain evidence="11 12">JP610</strain>
    </source>
</reference>
<evidence type="ECO:0000256" key="1">
    <source>
        <dbReference type="ARBA" id="ARBA00012513"/>
    </source>
</evidence>
<proteinExistence type="predicted"/>
<dbReference type="EMBL" id="KQ246020">
    <property type="protein sequence ID" value="KNC73141.1"/>
    <property type="molecule type" value="Genomic_DNA"/>
</dbReference>
<dbReference type="GO" id="GO:0005524">
    <property type="term" value="F:ATP binding"/>
    <property type="evidence" value="ECO:0007669"/>
    <property type="project" value="UniProtKB-KW"/>
</dbReference>
<evidence type="ECO:0000256" key="2">
    <source>
        <dbReference type="ARBA" id="ARBA00022527"/>
    </source>
</evidence>
<dbReference type="PROSITE" id="PS50032">
    <property type="entry name" value="KA1"/>
    <property type="match status" value="1"/>
</dbReference>
<evidence type="ECO:0000256" key="5">
    <source>
        <dbReference type="ARBA" id="ARBA00022777"/>
    </source>
</evidence>
<keyword evidence="12" id="KW-1185">Reference proteome</keyword>
<dbReference type="CDD" id="cd12121">
    <property type="entry name" value="MARK_C_like"/>
    <property type="match status" value="1"/>
</dbReference>
<dbReference type="Proteomes" id="UP000054560">
    <property type="component" value="Unassembled WGS sequence"/>
</dbReference>
<keyword evidence="3" id="KW-0808">Transferase</keyword>
<evidence type="ECO:0000259" key="10">
    <source>
        <dbReference type="PROSITE" id="PS50032"/>
    </source>
</evidence>
<evidence type="ECO:0000256" key="8">
    <source>
        <dbReference type="ARBA" id="ARBA00048679"/>
    </source>
</evidence>
<evidence type="ECO:0000256" key="9">
    <source>
        <dbReference type="SAM" id="MobiDB-lite"/>
    </source>
</evidence>
<feature type="compositionally biased region" description="Polar residues" evidence="9">
    <location>
        <begin position="79"/>
        <end position="88"/>
    </location>
</feature>
<dbReference type="GO" id="GO:0004674">
    <property type="term" value="F:protein serine/threonine kinase activity"/>
    <property type="evidence" value="ECO:0007669"/>
    <property type="project" value="UniProtKB-KW"/>
</dbReference>
<feature type="domain" description="KA1" evidence="10">
    <location>
        <begin position="145"/>
        <end position="194"/>
    </location>
</feature>
<sequence length="196" mass="21597">MINPFVTKMSTNMDSEGEIKQTDIIAAADATGDIKSSKRRRASSAGLASLRFNSSGDVELGDLVDRESSENTANTSNSKRNTLQSSHGTHGVEATEPRRVGNVYSVPIATSEFTPQDLMAEVQRVLTVLNIYFVTTDTYLIACTYDTSAEKVVIEIEIVKVWLVNKLGVQLKRKSGSLWLYKEIYSKIISAMQIPN</sequence>
<dbReference type="AlphaFoldDB" id="A0A0L0F9D5"/>
<feature type="region of interest" description="Disordered" evidence="9">
    <location>
        <begin position="66"/>
        <end position="96"/>
    </location>
</feature>
<accession>A0A0L0F9D5</accession>
<dbReference type="RefSeq" id="XP_014147043.1">
    <property type="nucleotide sequence ID" value="XM_014291568.1"/>
</dbReference>
<comment type="catalytic activity">
    <reaction evidence="8">
        <text>L-seryl-[protein] + ATP = O-phospho-L-seryl-[protein] + ADP + H(+)</text>
        <dbReference type="Rhea" id="RHEA:17989"/>
        <dbReference type="Rhea" id="RHEA-COMP:9863"/>
        <dbReference type="Rhea" id="RHEA-COMP:11604"/>
        <dbReference type="ChEBI" id="CHEBI:15378"/>
        <dbReference type="ChEBI" id="CHEBI:29999"/>
        <dbReference type="ChEBI" id="CHEBI:30616"/>
        <dbReference type="ChEBI" id="CHEBI:83421"/>
        <dbReference type="ChEBI" id="CHEBI:456216"/>
        <dbReference type="EC" id="2.7.11.1"/>
    </reaction>
</comment>
<keyword evidence="5" id="KW-0418">Kinase</keyword>
<dbReference type="Gene3D" id="3.30.310.80">
    <property type="entry name" value="Kinase associated domain 1, KA1"/>
    <property type="match status" value="1"/>
</dbReference>
<evidence type="ECO:0000313" key="11">
    <source>
        <dbReference type="EMBL" id="KNC73141.1"/>
    </source>
</evidence>
<gene>
    <name evidence="11" type="ORF">SARC_14301</name>
</gene>
<dbReference type="GeneID" id="25914805"/>
<dbReference type="InterPro" id="IPR028375">
    <property type="entry name" value="KA1/Ssp2_C"/>
</dbReference>
<keyword evidence="4" id="KW-0547">Nucleotide-binding</keyword>
<keyword evidence="6" id="KW-0067">ATP-binding</keyword>
<dbReference type="EC" id="2.7.11.1" evidence="1"/>
<evidence type="ECO:0000256" key="7">
    <source>
        <dbReference type="ARBA" id="ARBA00047899"/>
    </source>
</evidence>
<dbReference type="Pfam" id="PF02149">
    <property type="entry name" value="KA1"/>
    <property type="match status" value="1"/>
</dbReference>
<organism evidence="11 12">
    <name type="scientific">Sphaeroforma arctica JP610</name>
    <dbReference type="NCBI Taxonomy" id="667725"/>
    <lineage>
        <taxon>Eukaryota</taxon>
        <taxon>Ichthyosporea</taxon>
        <taxon>Ichthyophonida</taxon>
        <taxon>Sphaeroforma</taxon>
    </lineage>
</organism>
<dbReference type="SUPFAM" id="SSF103243">
    <property type="entry name" value="KA1-like"/>
    <property type="match status" value="1"/>
</dbReference>
<evidence type="ECO:0000313" key="12">
    <source>
        <dbReference type="Proteomes" id="UP000054560"/>
    </source>
</evidence>
<comment type="catalytic activity">
    <reaction evidence="7">
        <text>L-threonyl-[protein] + ATP = O-phospho-L-threonyl-[protein] + ADP + H(+)</text>
        <dbReference type="Rhea" id="RHEA:46608"/>
        <dbReference type="Rhea" id="RHEA-COMP:11060"/>
        <dbReference type="Rhea" id="RHEA-COMP:11605"/>
        <dbReference type="ChEBI" id="CHEBI:15378"/>
        <dbReference type="ChEBI" id="CHEBI:30013"/>
        <dbReference type="ChEBI" id="CHEBI:30616"/>
        <dbReference type="ChEBI" id="CHEBI:61977"/>
        <dbReference type="ChEBI" id="CHEBI:456216"/>
        <dbReference type="EC" id="2.7.11.1"/>
    </reaction>
</comment>
<protein>
    <recommendedName>
        <fullName evidence="1">non-specific serine/threonine protein kinase</fullName>
        <ecNumber evidence="1">2.7.11.1</ecNumber>
    </recommendedName>
</protein>
<dbReference type="STRING" id="667725.A0A0L0F9D5"/>